<gene>
    <name evidence="1" type="ORF">H7C18_15015</name>
</gene>
<evidence type="ECO:0000313" key="1">
    <source>
        <dbReference type="EMBL" id="MBB6732230.1"/>
    </source>
</evidence>
<comment type="caution">
    <text evidence="1">The sequence shown here is derived from an EMBL/GenBank/DDBJ whole genome shotgun (WGS) entry which is preliminary data.</text>
</comment>
<reference evidence="1 2" key="1">
    <citation type="submission" date="2020-08" db="EMBL/GenBank/DDBJ databases">
        <title>Cohnella phylogeny.</title>
        <authorList>
            <person name="Dunlap C."/>
        </authorList>
    </citation>
    <scope>NUCLEOTIDE SEQUENCE [LARGE SCALE GENOMIC DNA]</scope>
    <source>
        <strain evidence="1 2">CBP 2801</strain>
    </source>
</reference>
<dbReference type="RefSeq" id="WP_185129900.1">
    <property type="nucleotide sequence ID" value="NZ_JACJVO010000018.1"/>
</dbReference>
<dbReference type="Proteomes" id="UP000564644">
    <property type="component" value="Unassembled WGS sequence"/>
</dbReference>
<evidence type="ECO:0000313" key="2">
    <source>
        <dbReference type="Proteomes" id="UP000564644"/>
    </source>
</evidence>
<proteinExistence type="predicted"/>
<protein>
    <submittedName>
        <fullName evidence="1">Uncharacterized protein</fullName>
    </submittedName>
</protein>
<dbReference type="EMBL" id="JACJVO010000018">
    <property type="protein sequence ID" value="MBB6732230.1"/>
    <property type="molecule type" value="Genomic_DNA"/>
</dbReference>
<sequence>MEQLAERIGMAVSIARHPKQNEILTIAEELLPPSWGVAKTPSIHMDSGLVGVKPAPDATINPQEAEAIGAKLEILTGYRLSFR</sequence>
<keyword evidence="2" id="KW-1185">Reference proteome</keyword>
<organism evidence="1 2">
    <name type="scientific">Cohnella zeiphila</name>
    <dbReference type="NCBI Taxonomy" id="2761120"/>
    <lineage>
        <taxon>Bacteria</taxon>
        <taxon>Bacillati</taxon>
        <taxon>Bacillota</taxon>
        <taxon>Bacilli</taxon>
        <taxon>Bacillales</taxon>
        <taxon>Paenibacillaceae</taxon>
        <taxon>Cohnella</taxon>
    </lineage>
</organism>
<name>A0A7X0SLI8_9BACL</name>
<dbReference type="AlphaFoldDB" id="A0A7X0SLI8"/>
<accession>A0A7X0SLI8</accession>